<evidence type="ECO:0000313" key="1">
    <source>
        <dbReference type="EMBL" id="SJL11491.1"/>
    </source>
</evidence>
<protein>
    <submittedName>
        <fullName evidence="1">Uncharacterized protein</fullName>
    </submittedName>
</protein>
<accession>A0A284RRW5</accession>
<sequence length="159" mass="17079">MGMGGRSSKLAPAPKTFKKVTAEFNGDIKNPPEGWDQTKLDATRSSLDEISASTGATRLTTFLAGDNETGCGVRLRLCGDEADEARVAYAGHIIGHSGVVSKDRSSAYQWPRSKISQVMAIDDKAACDANPSLGVKLRNLTLHESVYEKGVKKLQRRAA</sequence>
<dbReference type="AlphaFoldDB" id="A0A284RRW5"/>
<dbReference type="OrthoDB" id="550575at2759"/>
<reference evidence="2" key="1">
    <citation type="journal article" date="2017" name="Nat. Ecol. Evol.">
        <title>Genome expansion and lineage-specific genetic innovations in the forest pathogenic fungi Armillaria.</title>
        <authorList>
            <person name="Sipos G."/>
            <person name="Prasanna A.N."/>
            <person name="Walter M.C."/>
            <person name="O'Connor E."/>
            <person name="Balint B."/>
            <person name="Krizsan K."/>
            <person name="Kiss B."/>
            <person name="Hess J."/>
            <person name="Varga T."/>
            <person name="Slot J."/>
            <person name="Riley R."/>
            <person name="Boka B."/>
            <person name="Rigling D."/>
            <person name="Barry K."/>
            <person name="Lee J."/>
            <person name="Mihaltcheva S."/>
            <person name="LaButti K."/>
            <person name="Lipzen A."/>
            <person name="Waldron R."/>
            <person name="Moloney N.M."/>
            <person name="Sperisen C."/>
            <person name="Kredics L."/>
            <person name="Vagvoelgyi C."/>
            <person name="Patrignani A."/>
            <person name="Fitzpatrick D."/>
            <person name="Nagy I."/>
            <person name="Doyle S."/>
            <person name="Anderson J.B."/>
            <person name="Grigoriev I.V."/>
            <person name="Gueldener U."/>
            <person name="Muensterkoetter M."/>
            <person name="Nagy L.G."/>
        </authorList>
    </citation>
    <scope>NUCLEOTIDE SEQUENCE [LARGE SCALE GENOMIC DNA]</scope>
    <source>
        <strain evidence="2">C18/9</strain>
    </source>
</reference>
<proteinExistence type="predicted"/>
<name>A0A284RRW5_ARMOS</name>
<keyword evidence="2" id="KW-1185">Reference proteome</keyword>
<organism evidence="1 2">
    <name type="scientific">Armillaria ostoyae</name>
    <name type="common">Armillaria root rot fungus</name>
    <dbReference type="NCBI Taxonomy" id="47428"/>
    <lineage>
        <taxon>Eukaryota</taxon>
        <taxon>Fungi</taxon>
        <taxon>Dikarya</taxon>
        <taxon>Basidiomycota</taxon>
        <taxon>Agaricomycotina</taxon>
        <taxon>Agaricomycetes</taxon>
        <taxon>Agaricomycetidae</taxon>
        <taxon>Agaricales</taxon>
        <taxon>Marasmiineae</taxon>
        <taxon>Physalacriaceae</taxon>
        <taxon>Armillaria</taxon>
    </lineage>
</organism>
<dbReference type="STRING" id="47428.A0A284RRW5"/>
<gene>
    <name evidence="1" type="ORF">ARMOST_14895</name>
</gene>
<dbReference type="Proteomes" id="UP000219338">
    <property type="component" value="Unassembled WGS sequence"/>
</dbReference>
<evidence type="ECO:0000313" key="2">
    <source>
        <dbReference type="Proteomes" id="UP000219338"/>
    </source>
</evidence>
<dbReference type="EMBL" id="FUEG01000014">
    <property type="protein sequence ID" value="SJL11491.1"/>
    <property type="molecule type" value="Genomic_DNA"/>
</dbReference>